<name>A0A8K0NEG2_9HYPO</name>
<dbReference type="EMBL" id="SRPY01000928">
    <property type="protein sequence ID" value="KAG5916021.1"/>
    <property type="molecule type" value="Genomic_DNA"/>
</dbReference>
<evidence type="ECO:0000313" key="2">
    <source>
        <dbReference type="EMBL" id="KAG5916021.1"/>
    </source>
</evidence>
<organism evidence="2 3">
    <name type="scientific">Claviceps africana</name>
    <dbReference type="NCBI Taxonomy" id="83212"/>
    <lineage>
        <taxon>Eukaryota</taxon>
        <taxon>Fungi</taxon>
        <taxon>Dikarya</taxon>
        <taxon>Ascomycota</taxon>
        <taxon>Pezizomycotina</taxon>
        <taxon>Sordariomycetes</taxon>
        <taxon>Hypocreomycetidae</taxon>
        <taxon>Hypocreales</taxon>
        <taxon>Clavicipitaceae</taxon>
        <taxon>Claviceps</taxon>
    </lineage>
</organism>
<dbReference type="OrthoDB" id="185373at2759"/>
<keyword evidence="1" id="KW-0677">Repeat</keyword>
<dbReference type="Gene3D" id="1.25.40.10">
    <property type="entry name" value="Tetratricopeptide repeat domain"/>
    <property type="match status" value="2"/>
</dbReference>
<proteinExistence type="predicted"/>
<dbReference type="PANTHER" id="PTHR47942:SF63">
    <property type="entry name" value="PENTATRICOPEPTIDE REPEAT-CONTAINING PROTEIN"/>
    <property type="match status" value="1"/>
</dbReference>
<accession>A0A8K0NEG2</accession>
<sequence length="715" mass="81774">MRAANLARHGRRLLVCHRATAAPACLSYATTARRRPMTRPVVRRAFARTFLNTLFQKPPREIRQPEYEPGWMQIMVWRSRMLDNLRSPPRKDLKVAWRQLMASKLERRRPLNSTQALQCRRLLEFLSSGPCHDQHDERPQPTAPNPFPAPFLSMARKVLLDIKPRERTKHHLDLARALYAAWAPGITAGPGRGRDWQWRGLVKMMCEYGAAEEAMRMLQSKWRSPECFPHLAEQDCLLEAVARGLAREGKEAELVALVAYAREHGVPYNAAIQSVTVEYFASRDRVAETKHWLAEPNGQRNAQARVYRLVASFARRNGLEEWAAILFRDLGQSKPFFPHWNVILQSILLLGKSLAEVDALMSHMVGRNGLISPTVSTINGLLTVAVEMKDAALAEGIMTLAANREIALNGETFLFLLQLRLETGDVEGARQAFDNVRHFEPWNNESGTDIFGDFCRATNAFLALLSRQLPPDFPLILRVLKAVEEDQMLLEPHSVATLCLRFLENGQNFDVVDLLSIHCFQFSEQQREVVQDAFVAYCLDRGTSTSRAWDAYQILQQFFQDTSFERRMTLMQTFFDRKRSDMASHVFGHMRQHRNRSYHPTMDTYVQYLEGVARHPDPEGLAMVHNMLKTDTTMQPNTKLYTGLMLAYTACGKPAIALDFWHDITSSAEGPSYASLEAVFWTLERKPGGERQAREIWEKIERMDLEVPATVYNAY</sequence>
<dbReference type="InterPro" id="IPR051222">
    <property type="entry name" value="PPR/CCM1_RNA-binding"/>
</dbReference>
<dbReference type="AlphaFoldDB" id="A0A8K0NEG2"/>
<gene>
    <name evidence="2" type="ORF">E4U42_007827</name>
</gene>
<evidence type="ECO:0000313" key="3">
    <source>
        <dbReference type="Proteomes" id="UP000811619"/>
    </source>
</evidence>
<feature type="non-terminal residue" evidence="2">
    <location>
        <position position="715"/>
    </location>
</feature>
<dbReference type="InterPro" id="IPR011990">
    <property type="entry name" value="TPR-like_helical_dom_sf"/>
</dbReference>
<keyword evidence="3" id="KW-1185">Reference proteome</keyword>
<reference evidence="2" key="1">
    <citation type="journal article" date="2020" name="bioRxiv">
        <title>Whole genome comparisons of ergot fungi reveals the divergence and evolution of species within the genus Claviceps are the result of varying mechanisms driving genome evolution and host range expansion.</title>
        <authorList>
            <person name="Wyka S.A."/>
            <person name="Mondo S.J."/>
            <person name="Liu M."/>
            <person name="Dettman J."/>
            <person name="Nalam V."/>
            <person name="Broders K.D."/>
        </authorList>
    </citation>
    <scope>NUCLEOTIDE SEQUENCE</scope>
    <source>
        <strain evidence="2">CCC 489</strain>
    </source>
</reference>
<evidence type="ECO:0000256" key="1">
    <source>
        <dbReference type="ARBA" id="ARBA00022737"/>
    </source>
</evidence>
<protein>
    <recommendedName>
        <fullName evidence="4">Complex I intermediate-associated protein 84</fullName>
    </recommendedName>
</protein>
<comment type="caution">
    <text evidence="2">The sequence shown here is derived from an EMBL/GenBank/DDBJ whole genome shotgun (WGS) entry which is preliminary data.</text>
</comment>
<evidence type="ECO:0008006" key="4">
    <source>
        <dbReference type="Google" id="ProtNLM"/>
    </source>
</evidence>
<dbReference type="Proteomes" id="UP000811619">
    <property type="component" value="Unassembled WGS sequence"/>
</dbReference>
<dbReference type="PANTHER" id="PTHR47942">
    <property type="entry name" value="TETRATRICOPEPTIDE REPEAT (TPR)-LIKE SUPERFAMILY PROTEIN-RELATED"/>
    <property type="match status" value="1"/>
</dbReference>